<gene>
    <name evidence="2" type="ORF">M422DRAFT_195698</name>
</gene>
<dbReference type="SUPFAM" id="SSF49503">
    <property type="entry name" value="Cupredoxins"/>
    <property type="match status" value="1"/>
</dbReference>
<feature type="non-terminal residue" evidence="2">
    <location>
        <position position="1"/>
    </location>
</feature>
<evidence type="ECO:0000313" key="3">
    <source>
        <dbReference type="Proteomes" id="UP000054279"/>
    </source>
</evidence>
<dbReference type="Proteomes" id="UP000054279">
    <property type="component" value="Unassembled WGS sequence"/>
</dbReference>
<dbReference type="OrthoDB" id="2687239at2759"/>
<protein>
    <recommendedName>
        <fullName evidence="1">Plastocyanin-like domain-containing protein</fullName>
    </recommendedName>
</protein>
<proteinExistence type="predicted"/>
<keyword evidence="3" id="KW-1185">Reference proteome</keyword>
<dbReference type="Pfam" id="PF00394">
    <property type="entry name" value="Cu-oxidase"/>
    <property type="match status" value="1"/>
</dbReference>
<organism evidence="2 3">
    <name type="scientific">Sphaerobolus stellatus (strain SS14)</name>
    <dbReference type="NCBI Taxonomy" id="990650"/>
    <lineage>
        <taxon>Eukaryota</taxon>
        <taxon>Fungi</taxon>
        <taxon>Dikarya</taxon>
        <taxon>Basidiomycota</taxon>
        <taxon>Agaricomycotina</taxon>
        <taxon>Agaricomycetes</taxon>
        <taxon>Phallomycetidae</taxon>
        <taxon>Geastrales</taxon>
        <taxon>Sphaerobolaceae</taxon>
        <taxon>Sphaerobolus</taxon>
    </lineage>
</organism>
<dbReference type="EMBL" id="KN837621">
    <property type="protein sequence ID" value="KIJ23630.1"/>
    <property type="molecule type" value="Genomic_DNA"/>
</dbReference>
<dbReference type="HOGENOM" id="CLU_2628753_0_0_1"/>
<accession>A0A0C9UEI2</accession>
<dbReference type="InterPro" id="IPR008972">
    <property type="entry name" value="Cupredoxin"/>
</dbReference>
<evidence type="ECO:0000313" key="2">
    <source>
        <dbReference type="EMBL" id="KIJ23630.1"/>
    </source>
</evidence>
<dbReference type="AlphaFoldDB" id="A0A0C9UEI2"/>
<name>A0A0C9UEI2_SPHS4</name>
<feature type="domain" description="Plastocyanin-like" evidence="1">
    <location>
        <begin position="1"/>
        <end position="77"/>
    </location>
</feature>
<reference evidence="2 3" key="1">
    <citation type="submission" date="2014-06" db="EMBL/GenBank/DDBJ databases">
        <title>Evolutionary Origins and Diversification of the Mycorrhizal Mutualists.</title>
        <authorList>
            <consortium name="DOE Joint Genome Institute"/>
            <consortium name="Mycorrhizal Genomics Consortium"/>
            <person name="Kohler A."/>
            <person name="Kuo A."/>
            <person name="Nagy L.G."/>
            <person name="Floudas D."/>
            <person name="Copeland A."/>
            <person name="Barry K.W."/>
            <person name="Cichocki N."/>
            <person name="Veneault-Fourrey C."/>
            <person name="LaButti K."/>
            <person name="Lindquist E.A."/>
            <person name="Lipzen A."/>
            <person name="Lundell T."/>
            <person name="Morin E."/>
            <person name="Murat C."/>
            <person name="Riley R."/>
            <person name="Ohm R."/>
            <person name="Sun H."/>
            <person name="Tunlid A."/>
            <person name="Henrissat B."/>
            <person name="Grigoriev I.V."/>
            <person name="Hibbett D.S."/>
            <person name="Martin F."/>
        </authorList>
    </citation>
    <scope>NUCLEOTIDE SEQUENCE [LARGE SCALE GENOMIC DNA]</scope>
    <source>
        <strain evidence="2 3">SS14</strain>
    </source>
</reference>
<dbReference type="GO" id="GO:0016491">
    <property type="term" value="F:oxidoreductase activity"/>
    <property type="evidence" value="ECO:0007669"/>
    <property type="project" value="UniProtKB-ARBA"/>
</dbReference>
<evidence type="ECO:0000259" key="1">
    <source>
        <dbReference type="Pfam" id="PF00394"/>
    </source>
</evidence>
<dbReference type="Gene3D" id="2.60.40.420">
    <property type="entry name" value="Cupredoxins - blue copper proteins"/>
    <property type="match status" value="1"/>
</dbReference>
<sequence length="78" mass="8742">DSGFINGLDRFKGGPTTIPRSTINVIAGQRYHFRVVNISGFAQFRFSIEGHRMAIIEADGIPHETLTVDSFDIYVGQW</sequence>
<dbReference type="InterPro" id="IPR001117">
    <property type="entry name" value="Cu-oxidase_2nd"/>
</dbReference>